<evidence type="ECO:0000256" key="2">
    <source>
        <dbReference type="SAM" id="Phobius"/>
    </source>
</evidence>
<name>A0A4P6ZJW0_9LACO</name>
<dbReference type="SUPFAM" id="SSF47781">
    <property type="entry name" value="RuvA domain 2-like"/>
    <property type="match status" value="1"/>
</dbReference>
<dbReference type="PANTHER" id="PTHR21180:SF32">
    <property type="entry name" value="ENDONUCLEASE_EXONUCLEASE_PHOSPHATASE FAMILY DOMAIN-CONTAINING PROTEIN 1"/>
    <property type="match status" value="1"/>
</dbReference>
<feature type="domain" description="Helix-hairpin-helix DNA-binding motif class 1" evidence="3">
    <location>
        <begin position="201"/>
        <end position="220"/>
    </location>
</feature>
<dbReference type="GO" id="GO:0015628">
    <property type="term" value="P:protein secretion by the type II secretion system"/>
    <property type="evidence" value="ECO:0007669"/>
    <property type="project" value="TreeGrafter"/>
</dbReference>
<evidence type="ECO:0000313" key="4">
    <source>
        <dbReference type="EMBL" id="QBP17924.1"/>
    </source>
</evidence>
<feature type="region of interest" description="Disordered" evidence="1">
    <location>
        <begin position="42"/>
        <end position="65"/>
    </location>
</feature>
<keyword evidence="2" id="KW-1133">Transmembrane helix</keyword>
<dbReference type="InterPro" id="IPR019554">
    <property type="entry name" value="Soluble_ligand-bd"/>
</dbReference>
<dbReference type="OrthoDB" id="9790239at2"/>
<dbReference type="RefSeq" id="WP_133441469.1">
    <property type="nucleotide sequence ID" value="NZ_CP034726.1"/>
</dbReference>
<dbReference type="GO" id="GO:0003677">
    <property type="term" value="F:DNA binding"/>
    <property type="evidence" value="ECO:0007669"/>
    <property type="project" value="UniProtKB-KW"/>
</dbReference>
<protein>
    <submittedName>
        <fullName evidence="4">ComEA family DNA-binding protein</fullName>
    </submittedName>
</protein>
<dbReference type="PANTHER" id="PTHR21180">
    <property type="entry name" value="ENDONUCLEASE/EXONUCLEASE/PHOSPHATASE FAMILY DOMAIN-CONTAINING PROTEIN 1"/>
    <property type="match status" value="1"/>
</dbReference>
<dbReference type="NCBIfam" id="TIGR00426">
    <property type="entry name" value="competence protein ComEA helix-hairpin-helix repeat region"/>
    <property type="match status" value="1"/>
</dbReference>
<feature type="compositionally biased region" description="Polar residues" evidence="1">
    <location>
        <begin position="42"/>
        <end position="64"/>
    </location>
</feature>
<evidence type="ECO:0000313" key="5">
    <source>
        <dbReference type="Proteomes" id="UP000294321"/>
    </source>
</evidence>
<gene>
    <name evidence="4" type="ORF">ELX58_01895</name>
</gene>
<dbReference type="GO" id="GO:0006281">
    <property type="term" value="P:DNA repair"/>
    <property type="evidence" value="ECO:0007669"/>
    <property type="project" value="InterPro"/>
</dbReference>
<keyword evidence="5" id="KW-1185">Reference proteome</keyword>
<dbReference type="GO" id="GO:0015627">
    <property type="term" value="C:type II protein secretion system complex"/>
    <property type="evidence" value="ECO:0007669"/>
    <property type="project" value="TreeGrafter"/>
</dbReference>
<dbReference type="SMART" id="SM00278">
    <property type="entry name" value="HhH1"/>
    <property type="match status" value="2"/>
</dbReference>
<dbReference type="AlphaFoldDB" id="A0A4P6ZJW0"/>
<dbReference type="EMBL" id="CP034726">
    <property type="protein sequence ID" value="QBP17924.1"/>
    <property type="molecule type" value="Genomic_DNA"/>
</dbReference>
<sequence length="223" mass="24547">MDRIKEIIDEYKLKIIITLFVIIGILLIALFIMMTGQHSDQSDSVQNSQMSSTNNMQHANQTSEGMHRHYQSEFIDIEGAVKRPGVYQFTNNMRIDDAVNLAGGLNSSADRKHINLAKKLIDQQTVYIPVKGEIKGIPQSVNDNGDSGSGSNSTDSSNGSGKINLNTADVKQLQTIDGIGEKRAEKIIDYRKSHGNFSKIDDVKNISGIGDKFLANIKAHVTL</sequence>
<accession>A0A4P6ZJW0</accession>
<dbReference type="InterPro" id="IPR010994">
    <property type="entry name" value="RuvA_2-like"/>
</dbReference>
<feature type="region of interest" description="Disordered" evidence="1">
    <location>
        <begin position="137"/>
        <end position="164"/>
    </location>
</feature>
<dbReference type="InterPro" id="IPR051675">
    <property type="entry name" value="Endo/Exo/Phosphatase_dom_1"/>
</dbReference>
<dbReference type="Proteomes" id="UP000294321">
    <property type="component" value="Chromosome"/>
</dbReference>
<keyword evidence="4" id="KW-0238">DNA-binding</keyword>
<keyword evidence="2" id="KW-0472">Membrane</keyword>
<dbReference type="Pfam" id="PF12836">
    <property type="entry name" value="HHH_3"/>
    <property type="match status" value="1"/>
</dbReference>
<organism evidence="4 5">
    <name type="scientific">Acetilactobacillus jinshanensis</name>
    <dbReference type="NCBI Taxonomy" id="1720083"/>
    <lineage>
        <taxon>Bacteria</taxon>
        <taxon>Bacillati</taxon>
        <taxon>Bacillota</taxon>
        <taxon>Bacilli</taxon>
        <taxon>Lactobacillales</taxon>
        <taxon>Lactobacillaceae</taxon>
        <taxon>Acetilactobacillus</taxon>
    </lineage>
</organism>
<reference evidence="5" key="1">
    <citation type="submission" date="2018-12" db="EMBL/GenBank/DDBJ databases">
        <title>A new species of lactobacillus.</title>
        <authorList>
            <person name="Jian Y."/>
            <person name="Xin L."/>
            <person name="Hong Z.J."/>
            <person name="Ming L.Z."/>
            <person name="Hong X.Z."/>
        </authorList>
    </citation>
    <scope>NUCLEOTIDE SEQUENCE [LARGE SCALE GENOMIC DNA]</scope>
    <source>
        <strain evidence="5">HSLZ-75</strain>
    </source>
</reference>
<feature type="domain" description="Helix-hairpin-helix DNA-binding motif class 1" evidence="3">
    <location>
        <begin position="171"/>
        <end position="190"/>
    </location>
</feature>
<dbReference type="Gene3D" id="1.10.150.280">
    <property type="entry name" value="AF1531-like domain"/>
    <property type="match status" value="1"/>
</dbReference>
<evidence type="ECO:0000259" key="3">
    <source>
        <dbReference type="SMART" id="SM00278"/>
    </source>
</evidence>
<feature type="transmembrane region" description="Helical" evidence="2">
    <location>
        <begin position="12"/>
        <end position="34"/>
    </location>
</feature>
<dbReference type="Pfam" id="PF10531">
    <property type="entry name" value="SLBB"/>
    <property type="match status" value="1"/>
</dbReference>
<dbReference type="KEGG" id="lji:ELX58_01895"/>
<dbReference type="Gene3D" id="3.10.560.10">
    <property type="entry name" value="Outer membrane lipoprotein wza domain like"/>
    <property type="match status" value="1"/>
</dbReference>
<proteinExistence type="predicted"/>
<keyword evidence="2" id="KW-0812">Transmembrane</keyword>
<feature type="compositionally biased region" description="Low complexity" evidence="1">
    <location>
        <begin position="142"/>
        <end position="161"/>
    </location>
</feature>
<dbReference type="InterPro" id="IPR003583">
    <property type="entry name" value="Hlx-hairpin-Hlx_DNA-bd_motif"/>
</dbReference>
<dbReference type="InterPro" id="IPR004509">
    <property type="entry name" value="Competence_ComEA_HhH"/>
</dbReference>
<evidence type="ECO:0000256" key="1">
    <source>
        <dbReference type="SAM" id="MobiDB-lite"/>
    </source>
</evidence>